<dbReference type="EMBL" id="WJQT01000005">
    <property type="protein sequence ID" value="MRJ46985.1"/>
    <property type="molecule type" value="Genomic_DNA"/>
</dbReference>
<feature type="signal peptide" evidence="1">
    <location>
        <begin position="1"/>
        <end position="19"/>
    </location>
</feature>
<dbReference type="Proteomes" id="UP000440066">
    <property type="component" value="Unassembled WGS sequence"/>
</dbReference>
<dbReference type="Proteomes" id="UP000430975">
    <property type="component" value="Unassembled WGS sequence"/>
</dbReference>
<accession>A0A6I2GAR2</accession>
<name>A0A6I2GAR2_9LACT</name>
<reference evidence="5 7" key="1">
    <citation type="submission" date="2019-11" db="EMBL/GenBank/DDBJ databases">
        <title>Characterisation of Fundicoccus ignavus gen. nov. sp. nov., a novel genus of the family Aerococcaceae from bulk tank milk.</title>
        <authorList>
            <person name="Siebert A."/>
            <person name="Huptas C."/>
            <person name="Wenning M."/>
            <person name="Scherer S."/>
            <person name="Doll E.V."/>
        </authorList>
    </citation>
    <scope>NUCLEOTIDE SEQUENCE [LARGE SCALE GENOMIC DNA]</scope>
    <source>
        <strain evidence="5 7">DSM 109652</strain>
    </source>
</reference>
<evidence type="ECO:0000313" key="4">
    <source>
        <dbReference type="EMBL" id="MRI84296.1"/>
    </source>
</evidence>
<evidence type="ECO:0000259" key="2">
    <source>
        <dbReference type="Pfam" id="PF14478"/>
    </source>
</evidence>
<evidence type="ECO:0000256" key="1">
    <source>
        <dbReference type="SAM" id="SignalP"/>
    </source>
</evidence>
<dbReference type="Proteomes" id="UP000469870">
    <property type="component" value="Unassembled WGS sequence"/>
</dbReference>
<sequence>MMKKWLLLLSASFILTACGEQTTETSTDTTSQETSSVVEDASTEDVVTVEVTISVTEDGELIENGEQVVEVEEGALLLDVMKENFEIEETDTFINAINGVEQDATANKWWLFDVNGEMAQKGAAETELKAGDLIEWKLEAYE</sequence>
<evidence type="ECO:0000313" key="8">
    <source>
        <dbReference type="Proteomes" id="UP000469870"/>
    </source>
</evidence>
<evidence type="ECO:0000313" key="6">
    <source>
        <dbReference type="Proteomes" id="UP000430975"/>
    </source>
</evidence>
<comment type="caution">
    <text evidence="4">The sequence shown here is derived from an EMBL/GenBank/DDBJ whole genome shotgun (WGS) entry which is preliminary data.</text>
</comment>
<keyword evidence="6" id="KW-1185">Reference proteome</keyword>
<gene>
    <name evidence="5" type="ORF">GF867_05330</name>
    <name evidence="4" type="ORF">GIY09_00060</name>
    <name evidence="3" type="ORF">GIY11_06505</name>
</gene>
<organism evidence="4 6">
    <name type="scientific">Fundicoccus ignavus</name>
    <dbReference type="NCBI Taxonomy" id="2664442"/>
    <lineage>
        <taxon>Bacteria</taxon>
        <taxon>Bacillati</taxon>
        <taxon>Bacillota</taxon>
        <taxon>Bacilli</taxon>
        <taxon>Lactobacillales</taxon>
        <taxon>Aerococcaceae</taxon>
        <taxon>Fundicoccus</taxon>
    </lineage>
</organism>
<dbReference type="Pfam" id="PF14478">
    <property type="entry name" value="DUF4430"/>
    <property type="match status" value="1"/>
</dbReference>
<dbReference type="AlphaFoldDB" id="A0A6I2GAR2"/>
<reference evidence="6 8" key="2">
    <citation type="submission" date="2019-11" db="EMBL/GenBank/DDBJ databases">
        <title>Characterisation of Fundicoccus ignavus gen. nov. sp. nov., a novel genus of the family Aerococcaceae isolated from bulk tank milk.</title>
        <authorList>
            <person name="Siebert A."/>
            <person name="Huptas C."/>
            <person name="Wenning M."/>
            <person name="Scherer S."/>
            <person name="Doll E.V."/>
        </authorList>
    </citation>
    <scope>NUCLEOTIDE SEQUENCE [LARGE SCALE GENOMIC DNA]</scope>
    <source>
        <strain evidence="3 8">DSM 109653</strain>
        <strain evidence="4 6">WS4759</strain>
    </source>
</reference>
<feature type="chain" id="PRO_5038248569" evidence="1">
    <location>
        <begin position="20"/>
        <end position="142"/>
    </location>
</feature>
<dbReference type="Gene3D" id="2.170.130.30">
    <property type="match status" value="1"/>
</dbReference>
<dbReference type="InterPro" id="IPR027954">
    <property type="entry name" value="Transcobalamin-like_C"/>
</dbReference>
<proteinExistence type="predicted"/>
<dbReference type="EMBL" id="WJQR01000005">
    <property type="protein sequence ID" value="MRI81666.1"/>
    <property type="molecule type" value="Genomic_DNA"/>
</dbReference>
<dbReference type="PROSITE" id="PS51257">
    <property type="entry name" value="PROKAR_LIPOPROTEIN"/>
    <property type="match status" value="1"/>
</dbReference>
<feature type="domain" description="Transcobalamin-like C-terminal" evidence="2">
    <location>
        <begin position="74"/>
        <end position="139"/>
    </location>
</feature>
<evidence type="ECO:0000313" key="5">
    <source>
        <dbReference type="EMBL" id="MRJ46985.1"/>
    </source>
</evidence>
<protein>
    <submittedName>
        <fullName evidence="4">DUF4430 domain-containing protein</fullName>
    </submittedName>
</protein>
<evidence type="ECO:0000313" key="3">
    <source>
        <dbReference type="EMBL" id="MRI81666.1"/>
    </source>
</evidence>
<dbReference type="EMBL" id="WJQS01000001">
    <property type="protein sequence ID" value="MRI84296.1"/>
    <property type="molecule type" value="Genomic_DNA"/>
</dbReference>
<keyword evidence="1" id="KW-0732">Signal</keyword>
<evidence type="ECO:0000313" key="7">
    <source>
        <dbReference type="Proteomes" id="UP000440066"/>
    </source>
</evidence>